<keyword evidence="4" id="KW-0378">Hydrolase</keyword>
<feature type="domain" description="HNH nuclease" evidence="3">
    <location>
        <begin position="590"/>
        <end position="642"/>
    </location>
</feature>
<dbReference type="GO" id="GO:0008270">
    <property type="term" value="F:zinc ion binding"/>
    <property type="evidence" value="ECO:0007669"/>
    <property type="project" value="InterPro"/>
</dbReference>
<evidence type="ECO:0000256" key="2">
    <source>
        <dbReference type="SAM" id="MobiDB-lite"/>
    </source>
</evidence>
<accession>A0A448HFZ5</accession>
<evidence type="ECO:0000313" key="4">
    <source>
        <dbReference type="EMBL" id="VEG27322.1"/>
    </source>
</evidence>
<dbReference type="EMBL" id="LR134350">
    <property type="protein sequence ID" value="VEG27322.1"/>
    <property type="molecule type" value="Genomic_DNA"/>
</dbReference>
<feature type="region of interest" description="Disordered" evidence="2">
    <location>
        <begin position="748"/>
        <end position="824"/>
    </location>
</feature>
<dbReference type="Gene3D" id="1.10.30.50">
    <property type="match status" value="1"/>
</dbReference>
<keyword evidence="4" id="KW-0540">Nuclease</keyword>
<keyword evidence="4" id="KW-0255">Endonuclease</keyword>
<keyword evidence="5" id="KW-1185">Reference proteome</keyword>
<feature type="compositionally biased region" description="Gly residues" evidence="2">
    <location>
        <begin position="780"/>
        <end position="796"/>
    </location>
</feature>
<dbReference type="InterPro" id="IPR002711">
    <property type="entry name" value="HNH"/>
</dbReference>
<protein>
    <submittedName>
        <fullName evidence="4">HNH endonuclease</fullName>
    </submittedName>
</protein>
<dbReference type="KEGG" id="ahw:NCTC11636_00969"/>
<sequence length="846" mass="85705">MASLLPGSGAVDAGEVDAGKRLAAGAVAATPGDVLLDDLAPGEQALLDAAALATTSADAGTEAGAQAGSIGEVVDALARLGAPALSELIAACGRLASWAAWLQALMAAGLARAPELCVGSTPWEPGGPVVRDATAGERLFNASCEIACRLGVSRTRAKGLLERGQALADPALAPVQAMHRVGLVDDAKTTLIARRLTGTEPDVARAVQEEVLPRSPHRTHAQLARDLDRALAALDPDGAQERRRRNIAGRHVSRPRPAGQGVSEMRLLLPTPDSFLLDATLDAVGASARAAGDERSLAQLRADALVAMSLGTLRGAQHAACRSPGSTSSCCACGGGAGLTSSCGACGGGAGPVASRATGSGSPPDGLTTAAVPTGVGRSGTPSTAGAGTGACGAEAGGRDVAGDRAGPVERGGPLLPDGVPLDRLLVALSDLLDSTSPWWMPSGCPPVALPPGLKVAVDVTVPLDCLVEVIEDDRSPDRPPDQLPDRPPARSPDQCRAEPSVGPVDRPVSDRPRSQDSPSPSPPQGDRRPRGAASPRWEASIAVGGRSAPVPAVVARALAAGGTWRRVVTDPLSGAVVDVGRTRYRPPAALADAVRARDASCTHPGCETPARRCDLDHVVPWAQGGPTSVDNLVCLCQAHHRLKHTPGWSLARTGDGGLRWRTPSGARYERLADGTVVMLPRRVGPRSVPRPTEVLPATVSCAIDDAVIERLERGLAQADATTGAGGDRHGFLENGAPVLGKGAGGVRHGRSVVGGASPGDVPPLDAGRPRLEDLDPAGAGSGGPVPVGAGSGGPGRDGRRQGSGPCLETRGPRPGEPVGAFEPEPYPVALHQLGLAELLDAVAPF</sequence>
<dbReference type="InterPro" id="IPR003615">
    <property type="entry name" value="HNH_nuc"/>
</dbReference>
<feature type="region of interest" description="Disordered" evidence="2">
    <location>
        <begin position="376"/>
        <end position="416"/>
    </location>
</feature>
<organism evidence="4 5">
    <name type="scientific">Actinomyces howellii</name>
    <dbReference type="NCBI Taxonomy" id="52771"/>
    <lineage>
        <taxon>Bacteria</taxon>
        <taxon>Bacillati</taxon>
        <taxon>Actinomycetota</taxon>
        <taxon>Actinomycetes</taxon>
        <taxon>Actinomycetales</taxon>
        <taxon>Actinomycetaceae</taxon>
        <taxon>Actinomyces</taxon>
    </lineage>
</organism>
<gene>
    <name evidence="4" type="ORF">NCTC11636_00969</name>
</gene>
<dbReference type="GO" id="GO:0003676">
    <property type="term" value="F:nucleic acid binding"/>
    <property type="evidence" value="ECO:0007669"/>
    <property type="project" value="InterPro"/>
</dbReference>
<proteinExistence type="inferred from homology"/>
<reference evidence="4 5" key="1">
    <citation type="submission" date="2018-12" db="EMBL/GenBank/DDBJ databases">
        <authorList>
            <consortium name="Pathogen Informatics"/>
        </authorList>
    </citation>
    <scope>NUCLEOTIDE SEQUENCE [LARGE SCALE GENOMIC DNA]</scope>
    <source>
        <strain evidence="4 5">NCTC11636</strain>
    </source>
</reference>
<name>A0A448HFZ5_9ACTO</name>
<dbReference type="AlphaFoldDB" id="A0A448HFZ5"/>
<evidence type="ECO:0000256" key="1">
    <source>
        <dbReference type="ARBA" id="ARBA00023450"/>
    </source>
</evidence>
<evidence type="ECO:0000259" key="3">
    <source>
        <dbReference type="SMART" id="SM00507"/>
    </source>
</evidence>
<dbReference type="Pfam" id="PF02720">
    <property type="entry name" value="DUF222"/>
    <property type="match status" value="1"/>
</dbReference>
<dbReference type="CDD" id="cd00085">
    <property type="entry name" value="HNHc"/>
    <property type="match status" value="1"/>
</dbReference>
<dbReference type="Proteomes" id="UP000266895">
    <property type="component" value="Chromosome"/>
</dbReference>
<feature type="region of interest" description="Disordered" evidence="2">
    <location>
        <begin position="471"/>
        <end position="537"/>
    </location>
</feature>
<dbReference type="Pfam" id="PF01844">
    <property type="entry name" value="HNH"/>
    <property type="match status" value="1"/>
</dbReference>
<dbReference type="InterPro" id="IPR003870">
    <property type="entry name" value="DUF222"/>
</dbReference>
<dbReference type="GO" id="GO:0004519">
    <property type="term" value="F:endonuclease activity"/>
    <property type="evidence" value="ECO:0007669"/>
    <property type="project" value="UniProtKB-KW"/>
</dbReference>
<evidence type="ECO:0000313" key="5">
    <source>
        <dbReference type="Proteomes" id="UP000266895"/>
    </source>
</evidence>
<dbReference type="SMART" id="SM00507">
    <property type="entry name" value="HNHc"/>
    <property type="match status" value="1"/>
</dbReference>
<comment type="similarity">
    <text evidence="1">Belongs to the Rv1128c/1148c/1588c/1702c/1945/3466 family.</text>
</comment>
<feature type="compositionally biased region" description="Basic and acidic residues" evidence="2">
    <location>
        <begin position="473"/>
        <end position="497"/>
    </location>
</feature>